<gene>
    <name evidence="1" type="ORF">SAMN06295879_0040</name>
</gene>
<dbReference type="EMBL" id="FUYG01000001">
    <property type="protein sequence ID" value="SKA79379.1"/>
    <property type="molecule type" value="Genomic_DNA"/>
</dbReference>
<reference evidence="2" key="1">
    <citation type="submission" date="2017-02" db="EMBL/GenBank/DDBJ databases">
        <authorList>
            <person name="Varghese N."/>
            <person name="Submissions S."/>
        </authorList>
    </citation>
    <scope>NUCLEOTIDE SEQUENCE [LARGE SCALE GENOMIC DNA]</scope>
    <source>
        <strain evidence="2">VKM Ac-2052</strain>
    </source>
</reference>
<dbReference type="RefSeq" id="WP_078712921.1">
    <property type="nucleotide sequence ID" value="NZ_FUYG01000001.1"/>
</dbReference>
<name>A0A1T4WQ50_9MICO</name>
<dbReference type="AlphaFoldDB" id="A0A1T4WQ50"/>
<proteinExistence type="predicted"/>
<evidence type="ECO:0000313" key="2">
    <source>
        <dbReference type="Proteomes" id="UP000189735"/>
    </source>
</evidence>
<accession>A0A1T4WQ50</accession>
<protein>
    <submittedName>
        <fullName evidence="1">Uncharacterized protein</fullName>
    </submittedName>
</protein>
<dbReference type="Proteomes" id="UP000189735">
    <property type="component" value="Unassembled WGS sequence"/>
</dbReference>
<evidence type="ECO:0000313" key="1">
    <source>
        <dbReference type="EMBL" id="SKA79379.1"/>
    </source>
</evidence>
<sequence length="69" mass="7607">MPKPIVWLVVIAVGTTAYVVGAKAGHGRYTEISETAKDFWNDPAVKKARVRAQKKTQKAAKKAVKRITK</sequence>
<organism evidence="1 2">
    <name type="scientific">Agreia bicolorata</name>
    <dbReference type="NCBI Taxonomy" id="110935"/>
    <lineage>
        <taxon>Bacteria</taxon>
        <taxon>Bacillati</taxon>
        <taxon>Actinomycetota</taxon>
        <taxon>Actinomycetes</taxon>
        <taxon>Micrococcales</taxon>
        <taxon>Microbacteriaceae</taxon>
        <taxon>Agreia</taxon>
    </lineage>
</organism>